<dbReference type="EMBL" id="BLAY01000304">
    <property type="protein sequence ID" value="GET44192.1"/>
    <property type="molecule type" value="Genomic_DNA"/>
</dbReference>
<dbReference type="Pfam" id="PF01381">
    <property type="entry name" value="HTH_3"/>
    <property type="match status" value="1"/>
</dbReference>
<protein>
    <recommendedName>
        <fullName evidence="1">HTH cro/C1-type domain-containing protein</fullName>
    </recommendedName>
</protein>
<dbReference type="GO" id="GO:0003677">
    <property type="term" value="F:DNA binding"/>
    <property type="evidence" value="ECO:0007669"/>
    <property type="project" value="InterPro"/>
</dbReference>
<reference evidence="2" key="1">
    <citation type="submission" date="2019-10" db="EMBL/GenBank/DDBJ databases">
        <title>Draft genome sequece of Microseira wollei NIES-4236.</title>
        <authorList>
            <person name="Yamaguchi H."/>
            <person name="Suzuki S."/>
            <person name="Kawachi M."/>
        </authorList>
    </citation>
    <scope>NUCLEOTIDE SEQUENCE</scope>
    <source>
        <strain evidence="2">NIES-4236</strain>
    </source>
</reference>
<gene>
    <name evidence="2" type="ORF">MiSe_90180</name>
</gene>
<dbReference type="InterPro" id="IPR001387">
    <property type="entry name" value="Cro/C1-type_HTH"/>
</dbReference>
<name>A0AAV3XMQ4_9CYAN</name>
<accession>A0AAV3XMQ4</accession>
<proteinExistence type="predicted"/>
<evidence type="ECO:0000313" key="2">
    <source>
        <dbReference type="EMBL" id="GET44192.1"/>
    </source>
</evidence>
<keyword evidence="3" id="KW-1185">Reference proteome</keyword>
<dbReference type="Proteomes" id="UP001050975">
    <property type="component" value="Unassembled WGS sequence"/>
</dbReference>
<dbReference type="CDD" id="cd00093">
    <property type="entry name" value="HTH_XRE"/>
    <property type="match status" value="1"/>
</dbReference>
<dbReference type="Gene3D" id="1.10.260.40">
    <property type="entry name" value="lambda repressor-like DNA-binding domains"/>
    <property type="match status" value="1"/>
</dbReference>
<evidence type="ECO:0000259" key="1">
    <source>
        <dbReference type="PROSITE" id="PS50943"/>
    </source>
</evidence>
<evidence type="ECO:0000313" key="3">
    <source>
        <dbReference type="Proteomes" id="UP001050975"/>
    </source>
</evidence>
<organism evidence="2 3">
    <name type="scientific">Microseira wollei NIES-4236</name>
    <dbReference type="NCBI Taxonomy" id="2530354"/>
    <lineage>
        <taxon>Bacteria</taxon>
        <taxon>Bacillati</taxon>
        <taxon>Cyanobacteriota</taxon>
        <taxon>Cyanophyceae</taxon>
        <taxon>Oscillatoriophycideae</taxon>
        <taxon>Aerosakkonematales</taxon>
        <taxon>Aerosakkonemataceae</taxon>
        <taxon>Microseira</taxon>
    </lineage>
</organism>
<comment type="caution">
    <text evidence="2">The sequence shown here is derived from an EMBL/GenBank/DDBJ whole genome shotgun (WGS) entry which is preliminary data.</text>
</comment>
<feature type="domain" description="HTH cro/C1-type" evidence="1">
    <location>
        <begin position="8"/>
        <end position="63"/>
    </location>
</feature>
<dbReference type="RefSeq" id="WP_226593789.1">
    <property type="nucleotide sequence ID" value="NZ_BLAY01000304.1"/>
</dbReference>
<dbReference type="InterPro" id="IPR010982">
    <property type="entry name" value="Lambda_DNA-bd_dom_sf"/>
</dbReference>
<dbReference type="PROSITE" id="PS50943">
    <property type="entry name" value="HTH_CROC1"/>
    <property type="match status" value="1"/>
</dbReference>
<dbReference type="SUPFAM" id="SSF47413">
    <property type="entry name" value="lambda repressor-like DNA-binding domains"/>
    <property type="match status" value="1"/>
</dbReference>
<dbReference type="AlphaFoldDB" id="A0AAV3XMQ4"/>
<sequence length="81" mass="9054">MGRAGKALRQVLERYGITQNRLAVAMGTRRSNVNRWVNENRDPVAEALLEIRDGLRAINPDAAEEFIQLYLNAPSSDGEQS</sequence>